<keyword evidence="2" id="KW-1185">Reference proteome</keyword>
<protein>
    <submittedName>
        <fullName evidence="1">Uncharacterized protein</fullName>
    </submittedName>
</protein>
<evidence type="ECO:0000313" key="2">
    <source>
        <dbReference type="Proteomes" id="UP000805193"/>
    </source>
</evidence>
<reference evidence="1 2" key="1">
    <citation type="journal article" date="2020" name="Cell">
        <title>Large-Scale Comparative Analyses of Tick Genomes Elucidate Their Genetic Diversity and Vector Capacities.</title>
        <authorList>
            <consortium name="Tick Genome and Microbiome Consortium (TIGMIC)"/>
            <person name="Jia N."/>
            <person name="Wang J."/>
            <person name="Shi W."/>
            <person name="Du L."/>
            <person name="Sun Y."/>
            <person name="Zhan W."/>
            <person name="Jiang J.F."/>
            <person name="Wang Q."/>
            <person name="Zhang B."/>
            <person name="Ji P."/>
            <person name="Bell-Sakyi L."/>
            <person name="Cui X.M."/>
            <person name="Yuan T.T."/>
            <person name="Jiang B.G."/>
            <person name="Yang W.F."/>
            <person name="Lam T.T."/>
            <person name="Chang Q.C."/>
            <person name="Ding S.J."/>
            <person name="Wang X.J."/>
            <person name="Zhu J.G."/>
            <person name="Ruan X.D."/>
            <person name="Zhao L."/>
            <person name="Wei J.T."/>
            <person name="Ye R.Z."/>
            <person name="Que T.C."/>
            <person name="Du C.H."/>
            <person name="Zhou Y.H."/>
            <person name="Cheng J.X."/>
            <person name="Dai P.F."/>
            <person name="Guo W.B."/>
            <person name="Han X.H."/>
            <person name="Huang E.J."/>
            <person name="Li L.F."/>
            <person name="Wei W."/>
            <person name="Gao Y.C."/>
            <person name="Liu J.Z."/>
            <person name="Shao H.Z."/>
            <person name="Wang X."/>
            <person name="Wang C.C."/>
            <person name="Yang T.C."/>
            <person name="Huo Q.B."/>
            <person name="Li W."/>
            <person name="Chen H.Y."/>
            <person name="Chen S.E."/>
            <person name="Zhou L.G."/>
            <person name="Ni X.B."/>
            <person name="Tian J.H."/>
            <person name="Sheng Y."/>
            <person name="Liu T."/>
            <person name="Pan Y.S."/>
            <person name="Xia L.Y."/>
            <person name="Li J."/>
            <person name="Zhao F."/>
            <person name="Cao W.C."/>
        </authorList>
    </citation>
    <scope>NUCLEOTIDE SEQUENCE [LARGE SCALE GENOMIC DNA]</scope>
    <source>
        <strain evidence="1">Iper-2018</strain>
    </source>
</reference>
<proteinExistence type="predicted"/>
<name>A0AC60QSH4_IXOPE</name>
<accession>A0AC60QSH4</accession>
<evidence type="ECO:0000313" key="1">
    <source>
        <dbReference type="EMBL" id="KAG0441939.1"/>
    </source>
</evidence>
<organism evidence="1 2">
    <name type="scientific">Ixodes persulcatus</name>
    <name type="common">Taiga tick</name>
    <dbReference type="NCBI Taxonomy" id="34615"/>
    <lineage>
        <taxon>Eukaryota</taxon>
        <taxon>Metazoa</taxon>
        <taxon>Ecdysozoa</taxon>
        <taxon>Arthropoda</taxon>
        <taxon>Chelicerata</taxon>
        <taxon>Arachnida</taxon>
        <taxon>Acari</taxon>
        <taxon>Parasitiformes</taxon>
        <taxon>Ixodida</taxon>
        <taxon>Ixodoidea</taxon>
        <taxon>Ixodidae</taxon>
        <taxon>Ixodinae</taxon>
        <taxon>Ixodes</taxon>
    </lineage>
</organism>
<dbReference type="Proteomes" id="UP000805193">
    <property type="component" value="Unassembled WGS sequence"/>
</dbReference>
<dbReference type="EMBL" id="JABSTQ010004511">
    <property type="protein sequence ID" value="KAG0441939.1"/>
    <property type="molecule type" value="Genomic_DNA"/>
</dbReference>
<feature type="non-terminal residue" evidence="1">
    <location>
        <position position="637"/>
    </location>
</feature>
<comment type="caution">
    <text evidence="1">The sequence shown here is derived from an EMBL/GenBank/DDBJ whole genome shotgun (WGS) entry which is preliminary data.</text>
</comment>
<sequence>MDKGLRKALRKKHEASRTVLNAAGPHGWCQGTNRPRSTPKPMPTRLPEYEIKEVIRGIPAEDTDDIITTSLVHPGNPRIVQAKRMGHFNSVIILFPVRYGSVETRCFLYKKKREYRENCGNLGHRADVCPRTGPTRCRTCGTRNPIKIEGTIQVMEQNSTSCCQTQQVEIKIKGQEQRRLERDKTSIKLAELKAMVEKLQDTVAQLVLQTSQSEKQRKEAEVRYNAVQQQPDLQRNEAGPTPTRRPVRRNMTPLTSTPSGSTTKDEGVAMQLDTTNQDIGTRIYQLEGEMRERGNLHQYLLFLPPERRPDVLAIQETWKAITIPGYQAFNRTNSSGVVRVTMLVRRNLPAQLHPTGVENIEHISIEILAGKKSHRNTFIANICSPPKTRHSFHQLLRGSIDMAKGKALLIVGYFNTPHMSWGYPQDSAKGRQLWQDIATLGLDLLTDPTQTTRKATGGCKDISPDLTLGHGLDAEWHNTLKTLDSDRCILNILLKRGPTKPKGTALRLVKWDTFRQKLDKVDRDEEIKDLDQWNAGIREVDASSTRNIPEEASLTAADTPTMEYTGQPHPTVDVEFRPFELMAANRELKTRSAPGPDEDSNKLLRHLDEREIDRLTSYFNVCRRKGKIPEACKTAKM</sequence>
<gene>
    <name evidence="1" type="ORF">HPB47_015812</name>
</gene>